<dbReference type="KEGG" id="kmn:HW532_19175"/>
<keyword evidence="2" id="KW-1185">Reference proteome</keyword>
<evidence type="ECO:0000313" key="1">
    <source>
        <dbReference type="EMBL" id="QPC44635.1"/>
    </source>
</evidence>
<dbReference type="Proteomes" id="UP000593594">
    <property type="component" value="Chromosome"/>
</dbReference>
<proteinExistence type="predicted"/>
<reference evidence="1 2" key="1">
    <citation type="submission" date="2020-06" db="EMBL/GenBank/DDBJ databases">
        <title>Genome sequence of 2 isolates from Red Sea Mangroves.</title>
        <authorList>
            <person name="Sefrji F."/>
            <person name="Michoud G."/>
            <person name="Merlino G."/>
            <person name="Daffonchio D."/>
        </authorList>
    </citation>
    <scope>NUCLEOTIDE SEQUENCE [LARGE SCALE GENOMIC DNA]</scope>
    <source>
        <strain evidence="1 2">R1DC25</strain>
    </source>
</reference>
<dbReference type="AlphaFoldDB" id="A0A7S8C748"/>
<accession>A0A7S8C748</accession>
<gene>
    <name evidence="1" type="ORF">HW532_19175</name>
</gene>
<sequence>MPNDFYVMRVQSRIGTAKYNVRLEIQPDDATDVDPTPRRDLDGAYVLPIVQPSDNERHIVLGKFMDEWSKLEMALSFLLGHLTSTPMESVSVLMNALGSRGQLDVMRTLAPLRIEGGKVGELEALLDRVKAQNTRRNRIVHGYWALELVVVDCDGAPAIRYHQYREYFPSDAETKIRIGTPSNRKVRSKYLFGLGRIKTITRNIIELRRDLEAFKSRCLPSGQ</sequence>
<organism evidence="1 2">
    <name type="scientific">Kaustia mangrovi</name>
    <dbReference type="NCBI Taxonomy" id="2593653"/>
    <lineage>
        <taxon>Bacteria</taxon>
        <taxon>Pseudomonadati</taxon>
        <taxon>Pseudomonadota</taxon>
        <taxon>Alphaproteobacteria</taxon>
        <taxon>Hyphomicrobiales</taxon>
        <taxon>Parvibaculaceae</taxon>
        <taxon>Kaustia</taxon>
    </lineage>
</organism>
<dbReference type="RefSeq" id="WP_213162006.1">
    <property type="nucleotide sequence ID" value="NZ_CP058214.1"/>
</dbReference>
<name>A0A7S8C748_9HYPH</name>
<protein>
    <submittedName>
        <fullName evidence="1">Uncharacterized protein</fullName>
    </submittedName>
</protein>
<dbReference type="EMBL" id="CP058214">
    <property type="protein sequence ID" value="QPC44635.1"/>
    <property type="molecule type" value="Genomic_DNA"/>
</dbReference>
<evidence type="ECO:0000313" key="2">
    <source>
        <dbReference type="Proteomes" id="UP000593594"/>
    </source>
</evidence>